<keyword evidence="1" id="KW-0472">Membrane</keyword>
<dbReference type="Proteomes" id="UP000246018">
    <property type="component" value="Unassembled WGS sequence"/>
</dbReference>
<dbReference type="OrthoDB" id="3790252at2"/>
<sequence>MLTRQLPGSIVNALWVLVALVVAFGITAVLTWVERDELILSWSKGNPSAREILAEGGLGVLRESPIVPNFLPLAIVSFVVFALLALVLGAFLVDGHGWARLALTASAGFGVLVAVLAVRNHLPTAFLVLSIVTAVLHLALLFFLWHKDTSAYLREF</sequence>
<proteinExistence type="predicted"/>
<protein>
    <submittedName>
        <fullName evidence="2">Uncharacterized protein</fullName>
    </submittedName>
</protein>
<evidence type="ECO:0000313" key="2">
    <source>
        <dbReference type="EMBL" id="PVG82784.1"/>
    </source>
</evidence>
<dbReference type="RefSeq" id="WP_116572215.1">
    <property type="nucleotide sequence ID" value="NZ_QDGZ01000004.1"/>
</dbReference>
<keyword evidence="1" id="KW-1133">Transmembrane helix</keyword>
<keyword evidence="3" id="KW-1185">Reference proteome</keyword>
<feature type="transmembrane region" description="Helical" evidence="1">
    <location>
        <begin position="100"/>
        <end position="118"/>
    </location>
</feature>
<feature type="transmembrane region" description="Helical" evidence="1">
    <location>
        <begin position="12"/>
        <end position="33"/>
    </location>
</feature>
<dbReference type="AlphaFoldDB" id="A0A2T8FAP9"/>
<dbReference type="EMBL" id="QDGZ01000004">
    <property type="protein sequence ID" value="PVG82784.1"/>
    <property type="molecule type" value="Genomic_DNA"/>
</dbReference>
<comment type="caution">
    <text evidence="2">The sequence shown here is derived from an EMBL/GenBank/DDBJ whole genome shotgun (WGS) entry which is preliminary data.</text>
</comment>
<feature type="transmembrane region" description="Helical" evidence="1">
    <location>
        <begin position="124"/>
        <end position="145"/>
    </location>
</feature>
<gene>
    <name evidence="2" type="ORF">DDE18_10515</name>
</gene>
<evidence type="ECO:0000256" key="1">
    <source>
        <dbReference type="SAM" id="Phobius"/>
    </source>
</evidence>
<accession>A0A2T8FAP9</accession>
<organism evidence="2 3">
    <name type="scientific">Nocardioides gansuensis</name>
    <dbReference type="NCBI Taxonomy" id="2138300"/>
    <lineage>
        <taxon>Bacteria</taxon>
        <taxon>Bacillati</taxon>
        <taxon>Actinomycetota</taxon>
        <taxon>Actinomycetes</taxon>
        <taxon>Propionibacteriales</taxon>
        <taxon>Nocardioidaceae</taxon>
        <taxon>Nocardioides</taxon>
    </lineage>
</organism>
<feature type="transmembrane region" description="Helical" evidence="1">
    <location>
        <begin position="70"/>
        <end position="93"/>
    </location>
</feature>
<keyword evidence="1" id="KW-0812">Transmembrane</keyword>
<evidence type="ECO:0000313" key="3">
    <source>
        <dbReference type="Proteomes" id="UP000246018"/>
    </source>
</evidence>
<name>A0A2T8FAP9_9ACTN</name>
<reference evidence="2 3" key="1">
    <citation type="submission" date="2018-04" db="EMBL/GenBank/DDBJ databases">
        <title>Genome of Nocardioides gansuensis WSJ-1.</title>
        <authorList>
            <person name="Wu S."/>
            <person name="Wang G."/>
        </authorList>
    </citation>
    <scope>NUCLEOTIDE SEQUENCE [LARGE SCALE GENOMIC DNA]</scope>
    <source>
        <strain evidence="2 3">WSJ-1</strain>
    </source>
</reference>